<keyword evidence="3" id="KW-1185">Reference proteome</keyword>
<dbReference type="EMBL" id="JBBMQU010000003">
    <property type="protein sequence ID" value="MEM5549625.1"/>
    <property type="molecule type" value="Genomic_DNA"/>
</dbReference>
<reference evidence="2 3" key="1">
    <citation type="submission" date="2024-03" db="EMBL/GenBank/DDBJ databases">
        <title>Community enrichment and isolation of bacterial strains for fucoidan degradation.</title>
        <authorList>
            <person name="Sichert A."/>
        </authorList>
    </citation>
    <scope>NUCLEOTIDE SEQUENCE [LARGE SCALE GENOMIC DNA]</scope>
    <source>
        <strain evidence="2 3">AS81</strain>
    </source>
</reference>
<organism evidence="2 3">
    <name type="scientific">Pseudoalteromonas neustonica</name>
    <dbReference type="NCBI Taxonomy" id="1840331"/>
    <lineage>
        <taxon>Bacteria</taxon>
        <taxon>Pseudomonadati</taxon>
        <taxon>Pseudomonadota</taxon>
        <taxon>Gammaproteobacteria</taxon>
        <taxon>Alteromonadales</taxon>
        <taxon>Pseudoalteromonadaceae</taxon>
        <taxon>Pseudoalteromonas</taxon>
    </lineage>
</organism>
<dbReference type="InterPro" id="IPR029063">
    <property type="entry name" value="SAM-dependent_MTases_sf"/>
</dbReference>
<dbReference type="SUPFAM" id="SSF53335">
    <property type="entry name" value="S-adenosyl-L-methionine-dependent methyltransferases"/>
    <property type="match status" value="1"/>
</dbReference>
<dbReference type="Proteomes" id="UP001388366">
    <property type="component" value="Unassembled WGS sequence"/>
</dbReference>
<feature type="domain" description="C-methyltransferase" evidence="1">
    <location>
        <begin position="272"/>
        <end position="376"/>
    </location>
</feature>
<dbReference type="Gene3D" id="3.40.50.720">
    <property type="entry name" value="NAD(P)-binding Rossmann-like Domain"/>
    <property type="match status" value="1"/>
</dbReference>
<accession>A0ABU9TYN9</accession>
<name>A0ABU9TYN9_9GAMM</name>
<protein>
    <recommendedName>
        <fullName evidence="1">C-methyltransferase domain-containing protein</fullName>
    </recommendedName>
</protein>
<sequence>MNKKYIIFAPSFDENVGGVIAMHRLCHILNEQGENAFLWHDEVSPFNVCSSFNTPTIFTKDLNDFIVIYMEVVSANPLNCPHVVRWFLNKPGFFTGNINYGENELYFFFQEVFKDSSYAAKHKLYVTYFIKHIYKNNKRGDREGSCYMMRKGRGRKIVHDHGNSIQIDGLPHDELALIFNKTKFFYCYDLHSAYTYFASLCGCIPIVIPQEGLSEFEWQPEERLRYGVAYGDTIQQVEYAKSTSNKLALLIDELELESNKYVENFISVSQTVFKGIKKSQKQLINEQIPYILKLKSTKNKIVFFGASEALRTLVSVLNIENIQCDYIVDNDLKKHGTIFLGKKVYNPNVLFESNDLFDVLITSSFHNEISTQLKLFSTVENVYSIF</sequence>
<dbReference type="RefSeq" id="WP_342883238.1">
    <property type="nucleotide sequence ID" value="NZ_JBBMQU010000003.1"/>
</dbReference>
<evidence type="ECO:0000259" key="1">
    <source>
        <dbReference type="Pfam" id="PF08484"/>
    </source>
</evidence>
<proteinExistence type="predicted"/>
<evidence type="ECO:0000313" key="2">
    <source>
        <dbReference type="EMBL" id="MEM5549625.1"/>
    </source>
</evidence>
<dbReference type="Pfam" id="PF08484">
    <property type="entry name" value="Methyltransf_14"/>
    <property type="match status" value="1"/>
</dbReference>
<dbReference type="InterPro" id="IPR013691">
    <property type="entry name" value="MeTrfase_14"/>
</dbReference>
<evidence type="ECO:0000313" key="3">
    <source>
        <dbReference type="Proteomes" id="UP001388366"/>
    </source>
</evidence>
<gene>
    <name evidence="2" type="ORF">WNY63_02600</name>
</gene>
<comment type="caution">
    <text evidence="2">The sequence shown here is derived from an EMBL/GenBank/DDBJ whole genome shotgun (WGS) entry which is preliminary data.</text>
</comment>